<dbReference type="InterPro" id="IPR017438">
    <property type="entry name" value="ATP-NAD_kinase_N"/>
</dbReference>
<dbReference type="GO" id="GO:0001729">
    <property type="term" value="F:ceramide kinase activity"/>
    <property type="evidence" value="ECO:0007669"/>
    <property type="project" value="TreeGrafter"/>
</dbReference>
<protein>
    <submittedName>
        <fullName evidence="1">Uncharacterized protein</fullName>
    </submittedName>
</protein>
<dbReference type="PROSITE" id="PS50146">
    <property type="entry name" value="DAGK"/>
    <property type="match status" value="1"/>
</dbReference>
<dbReference type="PANTHER" id="PTHR12358">
    <property type="entry name" value="SPHINGOSINE KINASE"/>
    <property type="match status" value="1"/>
</dbReference>
<reference evidence="1" key="1">
    <citation type="submission" date="2022-03" db="EMBL/GenBank/DDBJ databases">
        <authorList>
            <person name="Martin C."/>
        </authorList>
    </citation>
    <scope>NUCLEOTIDE SEQUENCE</scope>
</reference>
<dbReference type="Gene3D" id="2.60.200.40">
    <property type="match status" value="1"/>
</dbReference>
<accession>A0A8J1XU17</accession>
<gene>
    <name evidence="1" type="ORF">OFUS_LOCUS21110</name>
</gene>
<proteinExistence type="predicted"/>
<dbReference type="PANTHER" id="PTHR12358:SF111">
    <property type="entry name" value="CERAMIDE KINASE, ISOFORM A"/>
    <property type="match status" value="1"/>
</dbReference>
<dbReference type="EMBL" id="CAIIXF020000010">
    <property type="protein sequence ID" value="CAH1796729.1"/>
    <property type="molecule type" value="Genomic_DNA"/>
</dbReference>
<dbReference type="Pfam" id="PF00781">
    <property type="entry name" value="DAGK_cat"/>
    <property type="match status" value="1"/>
</dbReference>
<dbReference type="SUPFAM" id="SSF111331">
    <property type="entry name" value="NAD kinase/diacylglycerol kinase-like"/>
    <property type="match status" value="1"/>
</dbReference>
<name>A0A8J1XU17_OWEFU</name>
<dbReference type="Proteomes" id="UP000749559">
    <property type="component" value="Unassembled WGS sequence"/>
</dbReference>
<dbReference type="GO" id="GO:0016020">
    <property type="term" value="C:membrane"/>
    <property type="evidence" value="ECO:0007669"/>
    <property type="project" value="GOC"/>
</dbReference>
<dbReference type="InterPro" id="IPR001206">
    <property type="entry name" value="Diacylglycerol_kinase_cat_dom"/>
</dbReference>
<evidence type="ECO:0000313" key="2">
    <source>
        <dbReference type="Proteomes" id="UP000749559"/>
    </source>
</evidence>
<dbReference type="AlphaFoldDB" id="A0A8J1XU17"/>
<dbReference type="GO" id="GO:0006672">
    <property type="term" value="P:ceramide metabolic process"/>
    <property type="evidence" value="ECO:0007669"/>
    <property type="project" value="TreeGrafter"/>
</dbReference>
<dbReference type="OrthoDB" id="530923at2759"/>
<evidence type="ECO:0000313" key="1">
    <source>
        <dbReference type="EMBL" id="CAH1796729.1"/>
    </source>
</evidence>
<keyword evidence="2" id="KW-1185">Reference proteome</keyword>
<dbReference type="InterPro" id="IPR050187">
    <property type="entry name" value="Lipid_Phosphate_FormReg"/>
</dbReference>
<dbReference type="Gene3D" id="3.40.50.10330">
    <property type="entry name" value="Probable inorganic polyphosphate/atp-NAD kinase, domain 1"/>
    <property type="match status" value="1"/>
</dbReference>
<sequence length="325" mass="36661">MAHISTDVRVLEYGGHAGEILQSYDLSSIDGLVTVSGDGTFFEIVNAIQKRAMLEANLDENDPECRVPPSNLRLGAIGAGTGNGVAVISTGVLNTDNGVTSNAIYISLGVSSLSMDTNHIFCNKKLVCRQLLMSGYGFYGDVFYDSEQARWAGTKRYIYAVLKNLIRHRTHETEISYLPHDSPEGGDWVTIQGRYKGILQFNFIFNPGNGREEFESSLQNGFMYIYCLKECSRWQHLLRWKRWIDSIRFKQGYTLHEPYEDLYIAKAFRIKAIGPDASLPINSRASFDGEFHQLEKSEFEVRVQRRSVKLFGVLHKDPPKDGTPV</sequence>
<comment type="caution">
    <text evidence="1">The sequence shown here is derived from an EMBL/GenBank/DDBJ whole genome shotgun (WGS) entry which is preliminary data.</text>
</comment>
<dbReference type="InterPro" id="IPR016064">
    <property type="entry name" value="NAD/diacylglycerol_kinase_sf"/>
</dbReference>
<organism evidence="1 2">
    <name type="scientific">Owenia fusiformis</name>
    <name type="common">Polychaete worm</name>
    <dbReference type="NCBI Taxonomy" id="6347"/>
    <lineage>
        <taxon>Eukaryota</taxon>
        <taxon>Metazoa</taxon>
        <taxon>Spiralia</taxon>
        <taxon>Lophotrochozoa</taxon>
        <taxon>Annelida</taxon>
        <taxon>Polychaeta</taxon>
        <taxon>Sedentaria</taxon>
        <taxon>Canalipalpata</taxon>
        <taxon>Sabellida</taxon>
        <taxon>Oweniida</taxon>
        <taxon>Oweniidae</taxon>
        <taxon>Owenia</taxon>
    </lineage>
</organism>